<evidence type="ECO:0000313" key="1">
    <source>
        <dbReference type="EMBL" id="QNL94599.1"/>
    </source>
</evidence>
<accession>A0ABX6SVX6</accession>
<sequence length="358" mass="39068">MTEETIALRQIDELERLASTGLPVWSEELTDQVDPVLAELDRVIGDDPAARDEVLKYVSGGGNPVVAEWLRLHFRPDLSLDEENLTGTIQCAGVTIATRPALFLAQDSISVPEKKLRKLKRPWEHAPGWFFGKPQRSPATDAWPLASDGTALDFIVQIDLAQAAGSFPGFESIGLPDDVTLQIFVDLDTEDGPVDHRVIAFRSGEGAKGVLKPPRGNDVNEADPILINPVGALTLAITDDHTSGVEAVQGVLREYADSAPYEMNLFSHATDSPGLGPEQGYVPMARLGGVEVEDAKVRRRGAADALKCRPEDIFVLYDGPVDPEPTPVPDPDRSRFTVLIERARLDARDFDVTYAIWS</sequence>
<proteinExistence type="predicted"/>
<dbReference type="RefSeq" id="WP_154596041.1">
    <property type="nucleotide sequence ID" value="NZ_CP060587.1"/>
</dbReference>
<dbReference type="Proteomes" id="UP000515871">
    <property type="component" value="Chromosome"/>
</dbReference>
<evidence type="ECO:0000313" key="2">
    <source>
        <dbReference type="Proteomes" id="UP000515871"/>
    </source>
</evidence>
<reference evidence="1 2" key="1">
    <citation type="submission" date="2020-08" db="EMBL/GenBank/DDBJ databases">
        <title>Novel species in genus Aeromicrobium.</title>
        <authorList>
            <person name="Zhang G."/>
        </authorList>
    </citation>
    <scope>NUCLEOTIDE SEQUENCE [LARGE SCALE GENOMIC DNA]</scope>
    <source>
        <strain evidence="2">zg-629</strain>
    </source>
</reference>
<dbReference type="Gene3D" id="2.30.320.10">
    <property type="entry name" value="YwqG-like"/>
    <property type="match status" value="1"/>
</dbReference>
<gene>
    <name evidence="1" type="ORF">H9L21_01065</name>
</gene>
<organism evidence="1 2">
    <name type="scientific">Aeromicrobium senzhongii</name>
    <dbReference type="NCBI Taxonomy" id="2663859"/>
    <lineage>
        <taxon>Bacteria</taxon>
        <taxon>Bacillati</taxon>
        <taxon>Actinomycetota</taxon>
        <taxon>Actinomycetes</taxon>
        <taxon>Propionibacteriales</taxon>
        <taxon>Nocardioidaceae</taxon>
        <taxon>Aeromicrobium</taxon>
    </lineage>
</organism>
<keyword evidence="2" id="KW-1185">Reference proteome</keyword>
<protein>
    <submittedName>
        <fullName evidence="1">DUF1963 domain-containing protein</fullName>
    </submittedName>
</protein>
<dbReference type="EMBL" id="CP060587">
    <property type="protein sequence ID" value="QNL94599.1"/>
    <property type="molecule type" value="Genomic_DNA"/>
</dbReference>
<name>A0ABX6SVX6_9ACTN</name>